<sequence>MNETENQDNGNNDECDGWHPGLINRNVTMPQGQMCQRLFDHISVTCGNEAQVGIPSYNCDEESDSDTPTAKCFRYYCEECAADWKAKDEMYSAYFEVCEEMFPESETSWPTELGLSRLMNGEVTIDEMVIERYTEIAAWFIEDGEWREAAKIISGLIDATGGDE</sequence>
<dbReference type="EMBL" id="UINC01098811">
    <property type="protein sequence ID" value="SVC57616.1"/>
    <property type="molecule type" value="Genomic_DNA"/>
</dbReference>
<name>A0A382N965_9ZZZZ</name>
<evidence type="ECO:0000313" key="1">
    <source>
        <dbReference type="EMBL" id="SVC57616.1"/>
    </source>
</evidence>
<organism evidence="1">
    <name type="scientific">marine metagenome</name>
    <dbReference type="NCBI Taxonomy" id="408172"/>
    <lineage>
        <taxon>unclassified sequences</taxon>
        <taxon>metagenomes</taxon>
        <taxon>ecological metagenomes</taxon>
    </lineage>
</organism>
<dbReference type="AlphaFoldDB" id="A0A382N965"/>
<accession>A0A382N965</accession>
<proteinExistence type="predicted"/>
<protein>
    <submittedName>
        <fullName evidence="1">Uncharacterized protein</fullName>
    </submittedName>
</protein>
<gene>
    <name evidence="1" type="ORF">METZ01_LOCUS310470</name>
</gene>
<reference evidence="1" key="1">
    <citation type="submission" date="2018-05" db="EMBL/GenBank/DDBJ databases">
        <authorList>
            <person name="Lanie J.A."/>
            <person name="Ng W.-L."/>
            <person name="Kazmierczak K.M."/>
            <person name="Andrzejewski T.M."/>
            <person name="Davidsen T.M."/>
            <person name="Wayne K.J."/>
            <person name="Tettelin H."/>
            <person name="Glass J.I."/>
            <person name="Rusch D."/>
            <person name="Podicherti R."/>
            <person name="Tsui H.-C.T."/>
            <person name="Winkler M.E."/>
        </authorList>
    </citation>
    <scope>NUCLEOTIDE SEQUENCE</scope>
</reference>